<keyword evidence="6 8" id="KW-0863">Zinc-finger</keyword>
<organism evidence="11 12">
    <name type="scientific">Dreissena polymorpha</name>
    <name type="common">Zebra mussel</name>
    <name type="synonym">Mytilus polymorpha</name>
    <dbReference type="NCBI Taxonomy" id="45954"/>
    <lineage>
        <taxon>Eukaryota</taxon>
        <taxon>Metazoa</taxon>
        <taxon>Spiralia</taxon>
        <taxon>Lophotrochozoa</taxon>
        <taxon>Mollusca</taxon>
        <taxon>Bivalvia</taxon>
        <taxon>Autobranchia</taxon>
        <taxon>Heteroconchia</taxon>
        <taxon>Euheterodonta</taxon>
        <taxon>Imparidentia</taxon>
        <taxon>Neoheterodontei</taxon>
        <taxon>Myida</taxon>
        <taxon>Dreissenoidea</taxon>
        <taxon>Dreissenidae</taxon>
        <taxon>Dreissena</taxon>
    </lineage>
</organism>
<keyword evidence="5 9" id="KW-0479">Metal-binding</keyword>
<dbReference type="Gene3D" id="3.30.390.130">
    <property type="match status" value="1"/>
</dbReference>
<dbReference type="GO" id="GO:0007219">
    <property type="term" value="P:Notch signaling pathway"/>
    <property type="evidence" value="ECO:0007669"/>
    <property type="project" value="InterPro"/>
</dbReference>
<reference evidence="11" key="2">
    <citation type="submission" date="2020-11" db="EMBL/GenBank/DDBJ databases">
        <authorList>
            <person name="McCartney M.A."/>
            <person name="Auch B."/>
            <person name="Kono T."/>
            <person name="Mallez S."/>
            <person name="Becker A."/>
            <person name="Gohl D.M."/>
            <person name="Silverstein K.A.T."/>
            <person name="Koren S."/>
            <person name="Bechman K.B."/>
            <person name="Herman A."/>
            <person name="Abrahante J.E."/>
            <person name="Garbe J."/>
        </authorList>
    </citation>
    <scope>NUCLEOTIDE SEQUENCE</scope>
    <source>
        <strain evidence="11">Duluth1</strain>
        <tissue evidence="11">Whole animal</tissue>
    </source>
</reference>
<evidence type="ECO:0000256" key="7">
    <source>
        <dbReference type="ARBA" id="ARBA00022833"/>
    </source>
</evidence>
<comment type="caution">
    <text evidence="11">The sequence shown here is derived from an EMBL/GenBank/DDBJ whole genome shotgun (WGS) entry which is preliminary data.</text>
</comment>
<evidence type="ECO:0000259" key="10">
    <source>
        <dbReference type="PROSITE" id="PS50089"/>
    </source>
</evidence>
<keyword evidence="12" id="KW-1185">Reference proteome</keyword>
<dbReference type="EC" id="2.3.2.27" evidence="9"/>
<evidence type="ECO:0000256" key="8">
    <source>
        <dbReference type="PROSITE-ProRule" id="PRU00175"/>
    </source>
</evidence>
<dbReference type="SUPFAM" id="SSF57850">
    <property type="entry name" value="RING/U-box"/>
    <property type="match status" value="1"/>
</dbReference>
<dbReference type="Pfam" id="PF13923">
    <property type="entry name" value="zf-C3HC4_2"/>
    <property type="match status" value="1"/>
</dbReference>
<dbReference type="InterPro" id="IPR013083">
    <property type="entry name" value="Znf_RING/FYVE/PHD"/>
</dbReference>
<dbReference type="PANTHER" id="PTHR12622">
    <property type="entry name" value="DELTEX-RELATED"/>
    <property type="match status" value="1"/>
</dbReference>
<dbReference type="InterPro" id="IPR001841">
    <property type="entry name" value="Znf_RING"/>
</dbReference>
<dbReference type="Gene3D" id="3.30.40.10">
    <property type="entry name" value="Zinc/RING finger domain, C3HC4 (zinc finger)"/>
    <property type="match status" value="1"/>
</dbReference>
<keyword evidence="4 9" id="KW-0808">Transferase</keyword>
<comment type="subcellular location">
    <subcellularLocation>
        <location evidence="9">Cytoplasm</location>
    </subcellularLocation>
</comment>
<dbReference type="GO" id="GO:0008270">
    <property type="term" value="F:zinc ion binding"/>
    <property type="evidence" value="ECO:0007669"/>
    <property type="project" value="UniProtKB-KW"/>
</dbReference>
<sequence length="200" mass="22688">EHMPGPDDNCVICMDKLKNPEMLKCGHAFCSDCIKQQFVYKEACPACGTVCGVIKGDQPDGTMEVWTNETEHCAGFDRCGRIEITYNFRNGTQNSSHPNPGKPYKGIRRTAYLPNNSRGRKIAEMLRVAFERKLVFTIGSSRTTGKEDVITWNDIHHKTDHKPNTQFGYPDDTYLDRVTDELKVKGITEDDIPQISSKRR</sequence>
<evidence type="ECO:0000256" key="1">
    <source>
        <dbReference type="ARBA" id="ARBA00000900"/>
    </source>
</evidence>
<evidence type="ECO:0000256" key="3">
    <source>
        <dbReference type="ARBA" id="ARBA00009413"/>
    </source>
</evidence>
<evidence type="ECO:0000256" key="4">
    <source>
        <dbReference type="ARBA" id="ARBA00022679"/>
    </source>
</evidence>
<dbReference type="InterPro" id="IPR039398">
    <property type="entry name" value="Deltex_fam"/>
</dbReference>
<evidence type="ECO:0000256" key="5">
    <source>
        <dbReference type="ARBA" id="ARBA00022723"/>
    </source>
</evidence>
<protein>
    <recommendedName>
        <fullName evidence="9">E3 ubiquitin-protein ligase</fullName>
        <ecNumber evidence="9">2.3.2.27</ecNumber>
    </recommendedName>
</protein>
<dbReference type="GO" id="GO:0061630">
    <property type="term" value="F:ubiquitin protein ligase activity"/>
    <property type="evidence" value="ECO:0007669"/>
    <property type="project" value="UniProtKB-UniRule"/>
</dbReference>
<name>A0A9D4EWB6_DREPO</name>
<evidence type="ECO:0000313" key="12">
    <source>
        <dbReference type="Proteomes" id="UP000828390"/>
    </source>
</evidence>
<feature type="non-terminal residue" evidence="11">
    <location>
        <position position="1"/>
    </location>
</feature>
<dbReference type="InterPro" id="IPR039396">
    <property type="entry name" value="Deltex_C"/>
</dbReference>
<evidence type="ECO:0000256" key="9">
    <source>
        <dbReference type="RuleBase" id="RU367105"/>
    </source>
</evidence>
<dbReference type="PROSITE" id="PS50089">
    <property type="entry name" value="ZF_RING_2"/>
    <property type="match status" value="1"/>
</dbReference>
<dbReference type="Pfam" id="PF18102">
    <property type="entry name" value="DTC"/>
    <property type="match status" value="1"/>
</dbReference>
<comment type="catalytic activity">
    <reaction evidence="1 9">
        <text>S-ubiquitinyl-[E2 ubiquitin-conjugating enzyme]-L-cysteine + [acceptor protein]-L-lysine = [E2 ubiquitin-conjugating enzyme]-L-cysteine + N(6)-ubiquitinyl-[acceptor protein]-L-lysine.</text>
        <dbReference type="EC" id="2.3.2.27"/>
    </reaction>
</comment>
<accession>A0A9D4EWB6</accession>
<dbReference type="EMBL" id="JAIWYP010000008">
    <property type="protein sequence ID" value="KAH3787013.1"/>
    <property type="molecule type" value="Genomic_DNA"/>
</dbReference>
<keyword evidence="7 9" id="KW-0862">Zinc</keyword>
<dbReference type="Proteomes" id="UP000828390">
    <property type="component" value="Unassembled WGS sequence"/>
</dbReference>
<reference evidence="11" key="1">
    <citation type="journal article" date="2019" name="bioRxiv">
        <title>The Genome of the Zebra Mussel, Dreissena polymorpha: A Resource for Invasive Species Research.</title>
        <authorList>
            <person name="McCartney M.A."/>
            <person name="Auch B."/>
            <person name="Kono T."/>
            <person name="Mallez S."/>
            <person name="Zhang Y."/>
            <person name="Obille A."/>
            <person name="Becker A."/>
            <person name="Abrahante J.E."/>
            <person name="Garbe J."/>
            <person name="Badalamenti J.P."/>
            <person name="Herman A."/>
            <person name="Mangelson H."/>
            <person name="Liachko I."/>
            <person name="Sullivan S."/>
            <person name="Sone E.D."/>
            <person name="Koren S."/>
            <person name="Silverstein K.A.T."/>
            <person name="Beckman K.B."/>
            <person name="Gohl D.M."/>
        </authorList>
    </citation>
    <scope>NUCLEOTIDE SEQUENCE</scope>
    <source>
        <strain evidence="11">Duluth1</strain>
        <tissue evidence="11">Whole animal</tissue>
    </source>
</reference>
<dbReference type="InterPro" id="IPR039399">
    <property type="entry name" value="Deltex_C_sf"/>
</dbReference>
<dbReference type="PROSITE" id="PS00518">
    <property type="entry name" value="ZF_RING_1"/>
    <property type="match status" value="1"/>
</dbReference>
<comment type="similarity">
    <text evidence="3 9">Belongs to the Deltex family.</text>
</comment>
<evidence type="ECO:0000256" key="6">
    <source>
        <dbReference type="ARBA" id="ARBA00022771"/>
    </source>
</evidence>
<dbReference type="AlphaFoldDB" id="A0A9D4EWB6"/>
<evidence type="ECO:0000313" key="11">
    <source>
        <dbReference type="EMBL" id="KAH3787013.1"/>
    </source>
</evidence>
<dbReference type="GO" id="GO:0016567">
    <property type="term" value="P:protein ubiquitination"/>
    <property type="evidence" value="ECO:0007669"/>
    <property type="project" value="UniProtKB-UniRule"/>
</dbReference>
<dbReference type="InterPro" id="IPR017907">
    <property type="entry name" value="Znf_RING_CS"/>
</dbReference>
<dbReference type="GO" id="GO:0005737">
    <property type="term" value="C:cytoplasm"/>
    <property type="evidence" value="ECO:0007669"/>
    <property type="project" value="UniProtKB-SubCell"/>
</dbReference>
<gene>
    <name evidence="11" type="ORF">DPMN_165132</name>
</gene>
<dbReference type="SMART" id="SM00184">
    <property type="entry name" value="RING"/>
    <property type="match status" value="1"/>
</dbReference>
<proteinExistence type="inferred from homology"/>
<feature type="domain" description="RING-type" evidence="10">
    <location>
        <begin position="10"/>
        <end position="47"/>
    </location>
</feature>
<evidence type="ECO:0000256" key="2">
    <source>
        <dbReference type="ARBA" id="ARBA00004906"/>
    </source>
</evidence>
<keyword evidence="9" id="KW-0963">Cytoplasm</keyword>
<comment type="pathway">
    <text evidence="2 9">Protein modification; protein ubiquitination.</text>
</comment>
<dbReference type="CDD" id="cd09633">
    <property type="entry name" value="Deltex_C"/>
    <property type="match status" value="1"/>
</dbReference>